<comment type="pathway">
    <text evidence="3">Sphingolipid metabolism.</text>
</comment>
<dbReference type="GO" id="GO:0030148">
    <property type="term" value="P:sphingolipid biosynthetic process"/>
    <property type="evidence" value="ECO:0007669"/>
    <property type="project" value="InterPro"/>
</dbReference>
<evidence type="ECO:0000313" key="19">
    <source>
        <dbReference type="Proteomes" id="UP000014074"/>
    </source>
</evidence>
<keyword evidence="6" id="KW-0547">Nucleotide-binding</keyword>
<feature type="transmembrane region" description="Helical" evidence="17">
    <location>
        <begin position="12"/>
        <end position="31"/>
    </location>
</feature>
<dbReference type="RefSeq" id="XP_007916048.1">
    <property type="nucleotide sequence ID" value="XM_007917857.1"/>
</dbReference>
<evidence type="ECO:0000256" key="12">
    <source>
        <dbReference type="ARBA" id="ARBA00023098"/>
    </source>
</evidence>
<accession>R8BIN1</accession>
<dbReference type="Proteomes" id="UP000014074">
    <property type="component" value="Unassembled WGS sequence"/>
</dbReference>
<keyword evidence="5 17" id="KW-0812">Transmembrane</keyword>
<dbReference type="GO" id="GO:0047560">
    <property type="term" value="F:3-dehydrosphinganine reductase activity"/>
    <property type="evidence" value="ECO:0007669"/>
    <property type="project" value="UniProtKB-EC"/>
</dbReference>
<protein>
    <recommendedName>
        <fullName evidence="14">3-dehydrosphinganine reductase</fullName>
        <ecNumber evidence="14">1.1.1.102</ecNumber>
    </recommendedName>
</protein>
<evidence type="ECO:0000256" key="5">
    <source>
        <dbReference type="ARBA" id="ARBA00022692"/>
    </source>
</evidence>
<keyword evidence="8" id="KW-0521">NADP</keyword>
<dbReference type="InterPro" id="IPR002347">
    <property type="entry name" value="SDR_fam"/>
</dbReference>
<keyword evidence="7" id="KW-0256">Endoplasmic reticulum</keyword>
<dbReference type="FunFam" id="3.40.50.720:FF:000456">
    <property type="entry name" value="3-ketodihydrosphingosine reductase tsc10"/>
    <property type="match status" value="1"/>
</dbReference>
<evidence type="ECO:0000256" key="4">
    <source>
        <dbReference type="ARBA" id="ARBA00006484"/>
    </source>
</evidence>
<evidence type="ECO:0000256" key="10">
    <source>
        <dbReference type="ARBA" id="ARBA00022989"/>
    </source>
</evidence>
<keyword evidence="12" id="KW-0443">Lipid metabolism</keyword>
<organism evidence="18 19">
    <name type="scientific">Phaeoacremonium minimum (strain UCR-PA7)</name>
    <name type="common">Esca disease fungus</name>
    <name type="synonym">Togninia minima</name>
    <dbReference type="NCBI Taxonomy" id="1286976"/>
    <lineage>
        <taxon>Eukaryota</taxon>
        <taxon>Fungi</taxon>
        <taxon>Dikarya</taxon>
        <taxon>Ascomycota</taxon>
        <taxon>Pezizomycotina</taxon>
        <taxon>Sordariomycetes</taxon>
        <taxon>Sordariomycetidae</taxon>
        <taxon>Togniniales</taxon>
        <taxon>Togniniaceae</taxon>
        <taxon>Phaeoacremonium</taxon>
    </lineage>
</organism>
<name>R8BIN1_PHAM7</name>
<evidence type="ECO:0000256" key="11">
    <source>
        <dbReference type="ARBA" id="ARBA00023002"/>
    </source>
</evidence>
<evidence type="ECO:0000256" key="3">
    <source>
        <dbReference type="ARBA" id="ARBA00004991"/>
    </source>
</evidence>
<evidence type="ECO:0000256" key="8">
    <source>
        <dbReference type="ARBA" id="ARBA00022857"/>
    </source>
</evidence>
<evidence type="ECO:0000256" key="14">
    <source>
        <dbReference type="ARBA" id="ARBA00026112"/>
    </source>
</evidence>
<dbReference type="OrthoDB" id="10267115at2759"/>
<evidence type="ECO:0000256" key="15">
    <source>
        <dbReference type="ARBA" id="ARBA00044737"/>
    </source>
</evidence>
<keyword evidence="13 17" id="KW-0472">Membrane</keyword>
<keyword evidence="10 17" id="KW-1133">Transmembrane helix</keyword>
<dbReference type="PANTHER" id="PTHR43550:SF3">
    <property type="entry name" value="3-KETODIHYDROSPHINGOSINE REDUCTASE"/>
    <property type="match status" value="1"/>
</dbReference>
<dbReference type="SUPFAM" id="SSF51735">
    <property type="entry name" value="NAD(P)-binding Rossmann-fold domains"/>
    <property type="match status" value="1"/>
</dbReference>
<proteinExistence type="inferred from homology"/>
<dbReference type="GO" id="GO:0006666">
    <property type="term" value="P:3-keto-sphinganine metabolic process"/>
    <property type="evidence" value="ECO:0007669"/>
    <property type="project" value="InterPro"/>
</dbReference>
<comment type="function">
    <text evidence="15">Catalyzes the reduction of 3'-oxosphinganine (3-ketodihydrosphingosine/KDS) to sphinganine (dihydrosphingosine/DHS), the second step of de novo sphingolipid biosynthesis.</text>
</comment>
<dbReference type="EMBL" id="KB933177">
    <property type="protein sequence ID" value="EON99185.1"/>
    <property type="molecule type" value="Genomic_DNA"/>
</dbReference>
<dbReference type="InterPro" id="IPR045022">
    <property type="entry name" value="KDSR-like"/>
</dbReference>
<dbReference type="InterPro" id="IPR036291">
    <property type="entry name" value="NAD(P)-bd_dom_sf"/>
</dbReference>
<gene>
    <name evidence="18" type="ORF">UCRPA7_5310</name>
</gene>
<reference evidence="19" key="1">
    <citation type="journal article" date="2013" name="Genome Announc.">
        <title>Draft genome sequence of the ascomycete Phaeoacremonium aleophilum strain UCR-PA7, a causal agent of the esca disease complex in grapevines.</title>
        <authorList>
            <person name="Blanco-Ulate B."/>
            <person name="Rolshausen P."/>
            <person name="Cantu D."/>
        </authorList>
    </citation>
    <scope>NUCLEOTIDE SEQUENCE [LARGE SCALE GENOMIC DNA]</scope>
    <source>
        <strain evidence="19">UCR-PA7</strain>
    </source>
</reference>
<evidence type="ECO:0000256" key="6">
    <source>
        <dbReference type="ARBA" id="ARBA00022741"/>
    </source>
</evidence>
<dbReference type="GO" id="GO:0005789">
    <property type="term" value="C:endoplasmic reticulum membrane"/>
    <property type="evidence" value="ECO:0007669"/>
    <property type="project" value="UniProtKB-SubCell"/>
</dbReference>
<evidence type="ECO:0000256" key="7">
    <source>
        <dbReference type="ARBA" id="ARBA00022824"/>
    </source>
</evidence>
<evidence type="ECO:0000256" key="17">
    <source>
        <dbReference type="SAM" id="Phobius"/>
    </source>
</evidence>
<evidence type="ECO:0000256" key="13">
    <source>
        <dbReference type="ARBA" id="ARBA00023136"/>
    </source>
</evidence>
<comment type="similarity">
    <text evidence="4">Belongs to the short-chain dehydrogenases/reductases (SDR) family.</text>
</comment>
<evidence type="ECO:0000256" key="1">
    <source>
        <dbReference type="ARBA" id="ARBA00004586"/>
    </source>
</evidence>
<sequence>MDRLPPLSNKYVLASVGILGSTLLAATMGFFNKNHMPVEGKTILLTGASEGLGRSAARELAAKGANVIIVARNVGKLEDALAEISAAAKDPRTQRFHYISADVSEDDYAVRVVAEAISWNGGHSPDIVWCVAGSSTPMLWQDEKALQETRREMGVNFWGACEMSHAILREWWSPENSFTEPKHFIFTASVLALYTIVGYGPYSPTKWAIRGLADTLTQEAMLYPKQPVKIHIVYPGTILSPGFEREQRVKPDVTLQLEKDDPQMTPDQVATAAIAGLEAGKHFVTVNFLGEMMRWGVMGGSLRNNWFVDTLGAFLLALAWFFVHLVMHGDIKKYAKKHGHPSGYPKKI</sequence>
<dbReference type="Pfam" id="PF00106">
    <property type="entry name" value="adh_short"/>
    <property type="match status" value="1"/>
</dbReference>
<dbReference type="Gene3D" id="3.40.50.720">
    <property type="entry name" value="NAD(P)-binding Rossmann-like Domain"/>
    <property type="match status" value="1"/>
</dbReference>
<dbReference type="PANTHER" id="PTHR43550">
    <property type="entry name" value="3-KETODIHYDROSPHINGOSINE REDUCTASE"/>
    <property type="match status" value="1"/>
</dbReference>
<dbReference type="eggNOG" id="KOG1210">
    <property type="taxonomic scope" value="Eukaryota"/>
</dbReference>
<feature type="transmembrane region" description="Helical" evidence="17">
    <location>
        <begin position="306"/>
        <end position="327"/>
    </location>
</feature>
<dbReference type="KEGG" id="tmn:UCRPA7_5310"/>
<keyword evidence="11" id="KW-0560">Oxidoreductase</keyword>
<evidence type="ECO:0000256" key="2">
    <source>
        <dbReference type="ARBA" id="ARBA00004760"/>
    </source>
</evidence>
<comment type="pathway">
    <text evidence="2">Lipid metabolism; sphingolipid metabolism.</text>
</comment>
<dbReference type="CDD" id="cd08939">
    <property type="entry name" value="KDSR-like_SDR_c"/>
    <property type="match status" value="1"/>
</dbReference>
<evidence type="ECO:0000256" key="16">
    <source>
        <dbReference type="ARBA" id="ARBA00048930"/>
    </source>
</evidence>
<dbReference type="GO" id="GO:0000166">
    <property type="term" value="F:nucleotide binding"/>
    <property type="evidence" value="ECO:0007669"/>
    <property type="project" value="UniProtKB-KW"/>
</dbReference>
<evidence type="ECO:0000313" key="18">
    <source>
        <dbReference type="EMBL" id="EON99185.1"/>
    </source>
</evidence>
<keyword evidence="19" id="KW-1185">Reference proteome</keyword>
<dbReference type="AlphaFoldDB" id="R8BIN1"/>
<evidence type="ECO:0000256" key="9">
    <source>
        <dbReference type="ARBA" id="ARBA00022919"/>
    </source>
</evidence>
<dbReference type="EC" id="1.1.1.102" evidence="14"/>
<dbReference type="PRINTS" id="PR00081">
    <property type="entry name" value="GDHRDH"/>
</dbReference>
<dbReference type="GeneID" id="19325852"/>
<keyword evidence="9" id="KW-0746">Sphingolipid metabolism</keyword>
<dbReference type="HOGENOM" id="CLU_010194_3_0_1"/>
<comment type="catalytic activity">
    <reaction evidence="16">
        <text>sphinganine + NADP(+) = 3-oxosphinganine + NADPH + H(+)</text>
        <dbReference type="Rhea" id="RHEA:22640"/>
        <dbReference type="ChEBI" id="CHEBI:15378"/>
        <dbReference type="ChEBI" id="CHEBI:57783"/>
        <dbReference type="ChEBI" id="CHEBI:57817"/>
        <dbReference type="ChEBI" id="CHEBI:58299"/>
        <dbReference type="ChEBI" id="CHEBI:58349"/>
        <dbReference type="EC" id="1.1.1.102"/>
    </reaction>
    <physiologicalReaction direction="right-to-left" evidence="16">
        <dbReference type="Rhea" id="RHEA:22642"/>
    </physiologicalReaction>
</comment>
<comment type="subcellular location">
    <subcellularLocation>
        <location evidence="1">Endoplasmic reticulum membrane</location>
    </subcellularLocation>
</comment>